<accession>A0AA88YD59</accession>
<proteinExistence type="predicted"/>
<organism evidence="1 2">
    <name type="scientific">Pinctada imbricata</name>
    <name type="common">Atlantic pearl-oyster</name>
    <name type="synonym">Pinctada martensii</name>
    <dbReference type="NCBI Taxonomy" id="66713"/>
    <lineage>
        <taxon>Eukaryota</taxon>
        <taxon>Metazoa</taxon>
        <taxon>Spiralia</taxon>
        <taxon>Lophotrochozoa</taxon>
        <taxon>Mollusca</taxon>
        <taxon>Bivalvia</taxon>
        <taxon>Autobranchia</taxon>
        <taxon>Pteriomorphia</taxon>
        <taxon>Pterioida</taxon>
        <taxon>Pterioidea</taxon>
        <taxon>Pteriidae</taxon>
        <taxon>Pinctada</taxon>
    </lineage>
</organism>
<dbReference type="Pfam" id="PF14854">
    <property type="entry name" value="LURAP"/>
    <property type="match status" value="1"/>
</dbReference>
<evidence type="ECO:0000313" key="2">
    <source>
        <dbReference type="Proteomes" id="UP001186944"/>
    </source>
</evidence>
<keyword evidence="2" id="KW-1185">Reference proteome</keyword>
<evidence type="ECO:0000313" key="1">
    <source>
        <dbReference type="EMBL" id="KAK3102850.1"/>
    </source>
</evidence>
<gene>
    <name evidence="1" type="ORF">FSP39_014414</name>
</gene>
<dbReference type="EMBL" id="VSWD01000005">
    <property type="protein sequence ID" value="KAK3102850.1"/>
    <property type="molecule type" value="Genomic_DNA"/>
</dbReference>
<comment type="caution">
    <text evidence="1">The sequence shown here is derived from an EMBL/GenBank/DDBJ whole genome shotgun (WGS) entry which is preliminary data.</text>
</comment>
<dbReference type="Proteomes" id="UP001186944">
    <property type="component" value="Unassembled WGS sequence"/>
</dbReference>
<protein>
    <submittedName>
        <fullName evidence="1">Uncharacterized protein</fullName>
    </submittedName>
</protein>
<reference evidence="1" key="1">
    <citation type="submission" date="2019-08" db="EMBL/GenBank/DDBJ databases">
        <title>The improved chromosome-level genome for the pearl oyster Pinctada fucata martensii using PacBio sequencing and Hi-C.</title>
        <authorList>
            <person name="Zheng Z."/>
        </authorList>
    </citation>
    <scope>NUCLEOTIDE SEQUENCE</scope>
    <source>
        <strain evidence="1">ZZ-2019</strain>
        <tissue evidence="1">Adductor muscle</tissue>
    </source>
</reference>
<dbReference type="AlphaFoldDB" id="A0AA88YD59"/>
<name>A0AA88YD59_PINIB</name>
<dbReference type="InterPro" id="IPR039499">
    <property type="entry name" value="LURA1/LRA25"/>
</dbReference>
<sequence>MEKAIFKENESEEMDQYVASIELSNKCREFYHKRMESAESMKQRLSPKSKTGKKSSLDLAFEKLGKEMSSLMDQDLSLMKQLLMLNESIEELKWKRRCSYESVNDSFM</sequence>